<sequence>MPIELLGNVEDVSTYQGKNGFGANITMSALIDKHRKTLTFNTKDMGISKIFEDNLQNEVKVIIVLGQSNFGLRFGDILDVTPNPSKKTATK</sequence>
<dbReference type="RefSeq" id="WP_077832847.1">
    <property type="nucleotide sequence ID" value="NZ_CP096983.1"/>
</dbReference>
<dbReference type="KEGG" id="crw:CROST_022620"/>
<dbReference type="Proteomes" id="UP000190951">
    <property type="component" value="Chromosome"/>
</dbReference>
<protein>
    <submittedName>
        <fullName evidence="1">Uncharacterized protein</fullName>
    </submittedName>
</protein>
<dbReference type="STRING" id="84029.CROST_35320"/>
<gene>
    <name evidence="1" type="ORF">CROST_022620</name>
</gene>
<name>A0A1S8L009_9CLOT</name>
<keyword evidence="2" id="KW-1185">Reference proteome</keyword>
<evidence type="ECO:0000313" key="1">
    <source>
        <dbReference type="EMBL" id="URZ11545.1"/>
    </source>
</evidence>
<organism evidence="1 2">
    <name type="scientific">Clostridium felsineum</name>
    <dbReference type="NCBI Taxonomy" id="36839"/>
    <lineage>
        <taxon>Bacteria</taxon>
        <taxon>Bacillati</taxon>
        <taxon>Bacillota</taxon>
        <taxon>Clostridia</taxon>
        <taxon>Eubacteriales</taxon>
        <taxon>Clostridiaceae</taxon>
        <taxon>Clostridium</taxon>
    </lineage>
</organism>
<dbReference type="EMBL" id="CP096983">
    <property type="protein sequence ID" value="URZ11545.1"/>
    <property type="molecule type" value="Genomic_DNA"/>
</dbReference>
<reference evidence="1 2" key="1">
    <citation type="submission" date="2022-04" db="EMBL/GenBank/DDBJ databases">
        <title>Genome sequence of C. roseum typestrain.</title>
        <authorList>
            <person name="Poehlein A."/>
            <person name="Schoch T."/>
            <person name="Duerre P."/>
            <person name="Daniel R."/>
        </authorList>
    </citation>
    <scope>NUCLEOTIDE SEQUENCE [LARGE SCALE GENOMIC DNA]</scope>
    <source>
        <strain evidence="1 2">DSM 7320</strain>
    </source>
</reference>
<evidence type="ECO:0000313" key="2">
    <source>
        <dbReference type="Proteomes" id="UP000190951"/>
    </source>
</evidence>
<dbReference type="AlphaFoldDB" id="A0A1S8L009"/>
<accession>A0A1S8L009</accession>
<proteinExistence type="predicted"/>